<organism evidence="8 9">
    <name type="scientific">Diversispora eburnea</name>
    <dbReference type="NCBI Taxonomy" id="1213867"/>
    <lineage>
        <taxon>Eukaryota</taxon>
        <taxon>Fungi</taxon>
        <taxon>Fungi incertae sedis</taxon>
        <taxon>Mucoromycota</taxon>
        <taxon>Glomeromycotina</taxon>
        <taxon>Glomeromycetes</taxon>
        <taxon>Diversisporales</taxon>
        <taxon>Diversisporaceae</taxon>
        <taxon>Diversispora</taxon>
    </lineage>
</organism>
<keyword evidence="9" id="KW-1185">Reference proteome</keyword>
<dbReference type="EMBL" id="CAJVPK010001356">
    <property type="protein sequence ID" value="CAG8583382.1"/>
    <property type="molecule type" value="Genomic_DNA"/>
</dbReference>
<comment type="similarity">
    <text evidence="2 6">Belongs to the cytochrome P450 family.</text>
</comment>
<accession>A0A9N9G7T4</accession>
<evidence type="ECO:0000256" key="3">
    <source>
        <dbReference type="ARBA" id="ARBA00022723"/>
    </source>
</evidence>
<gene>
    <name evidence="8" type="ORF">DEBURN_LOCUS8682</name>
</gene>
<dbReference type="Gene3D" id="1.10.630.10">
    <property type="entry name" value="Cytochrome P450"/>
    <property type="match status" value="1"/>
</dbReference>
<keyword evidence="6" id="KW-0503">Monooxygenase</keyword>
<comment type="cofactor">
    <cofactor evidence="1 5">
        <name>heme</name>
        <dbReference type="ChEBI" id="CHEBI:30413"/>
    </cofactor>
</comment>
<reference evidence="8" key="1">
    <citation type="submission" date="2021-06" db="EMBL/GenBank/DDBJ databases">
        <authorList>
            <person name="Kallberg Y."/>
            <person name="Tangrot J."/>
            <person name="Rosling A."/>
        </authorList>
    </citation>
    <scope>NUCLEOTIDE SEQUENCE</scope>
    <source>
        <strain evidence="8">AZ414A</strain>
    </source>
</reference>
<dbReference type="Proteomes" id="UP000789706">
    <property type="component" value="Unassembled WGS sequence"/>
</dbReference>
<dbReference type="GO" id="GO:0005506">
    <property type="term" value="F:iron ion binding"/>
    <property type="evidence" value="ECO:0007669"/>
    <property type="project" value="InterPro"/>
</dbReference>
<name>A0A9N9G7T4_9GLOM</name>
<dbReference type="InterPro" id="IPR017972">
    <property type="entry name" value="Cyt_P450_CS"/>
</dbReference>
<protein>
    <submittedName>
        <fullName evidence="8">9231_t:CDS:1</fullName>
    </submittedName>
</protein>
<evidence type="ECO:0000256" key="6">
    <source>
        <dbReference type="RuleBase" id="RU000461"/>
    </source>
</evidence>
<dbReference type="InterPro" id="IPR036396">
    <property type="entry name" value="Cyt_P450_sf"/>
</dbReference>
<keyword evidence="7" id="KW-0472">Membrane</keyword>
<sequence length="421" mass="48666">MYFSFETIPTFVWVFIAIYVIYWIKKPRLSKNEPPMVPYKIPIFGHTLDYAINADNFLAECRQKYGDPFNIYVFGQVFTIAGNEIAHEVYKQSHIFSLTVATRDMFPLYRVLKSVLDPGTLEQVVKTIREGITSKLPSYTGRMQKQIMIYINREIGDCSPKYNFSRMVARPVADVLVGQKHLKPVLEKRLKDKKILGDKYEPPLDVVEYFLNNPEYETKVITDDYLNKISEFIFSIVVASIHTTSRHITSALYDFAGRPELWDDLYEEQVKIDKECNGELSPQHINKMVKLDTSTPHRCLESYTFKNGMTIPKGRTVQTYLMDIHYNTTAYGPEPRSFLPYHGLENNIPASKTDKDYFMFGAGKHACPGRFFAVHEIKIGLHKLILNYHIKTPSGKIEKKVHYGPFSEPPVTGLIFENRKK</sequence>
<dbReference type="GO" id="GO:0004497">
    <property type="term" value="F:monooxygenase activity"/>
    <property type="evidence" value="ECO:0007669"/>
    <property type="project" value="UniProtKB-KW"/>
</dbReference>
<feature type="binding site" description="axial binding residue" evidence="5">
    <location>
        <position position="367"/>
    </location>
    <ligand>
        <name>heme</name>
        <dbReference type="ChEBI" id="CHEBI:30413"/>
    </ligand>
    <ligandPart>
        <name>Fe</name>
        <dbReference type="ChEBI" id="CHEBI:18248"/>
    </ligandPart>
</feature>
<keyword evidence="7" id="KW-0812">Transmembrane</keyword>
<dbReference type="OrthoDB" id="1844152at2759"/>
<keyword evidence="7" id="KW-1133">Transmembrane helix</keyword>
<evidence type="ECO:0000313" key="8">
    <source>
        <dbReference type="EMBL" id="CAG8583382.1"/>
    </source>
</evidence>
<dbReference type="GO" id="GO:0020037">
    <property type="term" value="F:heme binding"/>
    <property type="evidence" value="ECO:0007669"/>
    <property type="project" value="InterPro"/>
</dbReference>
<evidence type="ECO:0000256" key="5">
    <source>
        <dbReference type="PIRSR" id="PIRSR602403-1"/>
    </source>
</evidence>
<dbReference type="InterPro" id="IPR001128">
    <property type="entry name" value="Cyt_P450"/>
</dbReference>
<dbReference type="PROSITE" id="PS00086">
    <property type="entry name" value="CYTOCHROME_P450"/>
    <property type="match status" value="1"/>
</dbReference>
<comment type="caution">
    <text evidence="8">The sequence shown here is derived from an EMBL/GenBank/DDBJ whole genome shotgun (WGS) entry which is preliminary data.</text>
</comment>
<keyword evidence="6" id="KW-0560">Oxidoreductase</keyword>
<dbReference type="SUPFAM" id="SSF48264">
    <property type="entry name" value="Cytochrome P450"/>
    <property type="match status" value="1"/>
</dbReference>
<evidence type="ECO:0000313" key="9">
    <source>
        <dbReference type="Proteomes" id="UP000789706"/>
    </source>
</evidence>
<evidence type="ECO:0000256" key="1">
    <source>
        <dbReference type="ARBA" id="ARBA00001971"/>
    </source>
</evidence>
<evidence type="ECO:0000256" key="7">
    <source>
        <dbReference type="SAM" id="Phobius"/>
    </source>
</evidence>
<dbReference type="InterPro" id="IPR002403">
    <property type="entry name" value="Cyt_P450_E_grp-IV"/>
</dbReference>
<keyword evidence="5 6" id="KW-0349">Heme</keyword>
<dbReference type="GO" id="GO:0016705">
    <property type="term" value="F:oxidoreductase activity, acting on paired donors, with incorporation or reduction of molecular oxygen"/>
    <property type="evidence" value="ECO:0007669"/>
    <property type="project" value="InterPro"/>
</dbReference>
<evidence type="ECO:0000256" key="4">
    <source>
        <dbReference type="ARBA" id="ARBA00023004"/>
    </source>
</evidence>
<dbReference type="PANTHER" id="PTHR46206">
    <property type="entry name" value="CYTOCHROME P450"/>
    <property type="match status" value="1"/>
</dbReference>
<keyword evidence="3 5" id="KW-0479">Metal-binding</keyword>
<dbReference type="Pfam" id="PF00067">
    <property type="entry name" value="p450"/>
    <property type="match status" value="1"/>
</dbReference>
<feature type="transmembrane region" description="Helical" evidence="7">
    <location>
        <begin position="6"/>
        <end position="24"/>
    </location>
</feature>
<dbReference type="AlphaFoldDB" id="A0A9N9G7T4"/>
<proteinExistence type="inferred from homology"/>
<dbReference type="PRINTS" id="PR00465">
    <property type="entry name" value="EP450IV"/>
</dbReference>
<evidence type="ECO:0000256" key="2">
    <source>
        <dbReference type="ARBA" id="ARBA00010617"/>
    </source>
</evidence>
<keyword evidence="4 5" id="KW-0408">Iron</keyword>